<dbReference type="Pfam" id="PF00620">
    <property type="entry name" value="RhoGAP"/>
    <property type="match status" value="1"/>
</dbReference>
<feature type="compositionally biased region" description="Basic and acidic residues" evidence="4">
    <location>
        <begin position="709"/>
        <end position="760"/>
    </location>
</feature>
<keyword evidence="1 3" id="KW-0728">SH3 domain</keyword>
<feature type="region of interest" description="Disordered" evidence="4">
    <location>
        <begin position="549"/>
        <end position="764"/>
    </location>
</feature>
<reference evidence="9" key="1">
    <citation type="submission" date="2021-11" db="EMBL/GenBank/DDBJ databases">
        <authorList>
            <person name="Herlambang A."/>
            <person name="Guo Y."/>
            <person name="Takashima Y."/>
            <person name="Nishizawa T."/>
        </authorList>
    </citation>
    <scope>NUCLEOTIDE SEQUENCE</scope>
    <source>
        <strain evidence="9">E1425</strain>
    </source>
</reference>
<dbReference type="SMART" id="SM00233">
    <property type="entry name" value="PH"/>
    <property type="match status" value="1"/>
</dbReference>
<evidence type="ECO:0000259" key="7">
    <source>
        <dbReference type="PROSITE" id="PS50020"/>
    </source>
</evidence>
<dbReference type="InterPro" id="IPR036020">
    <property type="entry name" value="WW_dom_sf"/>
</dbReference>
<dbReference type="PANTHER" id="PTHR23176">
    <property type="entry name" value="RHO/RAC/CDC GTPASE-ACTIVATING PROTEIN"/>
    <property type="match status" value="1"/>
</dbReference>
<dbReference type="SUPFAM" id="SSF51045">
    <property type="entry name" value="WW domain"/>
    <property type="match status" value="2"/>
</dbReference>
<dbReference type="SMART" id="SM00456">
    <property type="entry name" value="WW"/>
    <property type="match status" value="2"/>
</dbReference>
<proteinExistence type="predicted"/>
<dbReference type="PROSITE" id="PS01159">
    <property type="entry name" value="WW_DOMAIN_1"/>
    <property type="match status" value="1"/>
</dbReference>
<dbReference type="InterPro" id="IPR000198">
    <property type="entry name" value="RhoGAP_dom"/>
</dbReference>
<evidence type="ECO:0000256" key="4">
    <source>
        <dbReference type="SAM" id="MobiDB-lite"/>
    </source>
</evidence>
<name>A0A9P3HAZ5_9FUNG</name>
<dbReference type="CDD" id="cd00174">
    <property type="entry name" value="SH3"/>
    <property type="match status" value="1"/>
</dbReference>
<feature type="compositionally biased region" description="Low complexity" evidence="4">
    <location>
        <begin position="600"/>
        <end position="634"/>
    </location>
</feature>
<organism evidence="9 10">
    <name type="scientific">Entomortierella parvispora</name>
    <dbReference type="NCBI Taxonomy" id="205924"/>
    <lineage>
        <taxon>Eukaryota</taxon>
        <taxon>Fungi</taxon>
        <taxon>Fungi incertae sedis</taxon>
        <taxon>Mucoromycota</taxon>
        <taxon>Mortierellomycotina</taxon>
        <taxon>Mortierellomycetes</taxon>
        <taxon>Mortierellales</taxon>
        <taxon>Mortierellaceae</taxon>
        <taxon>Entomortierella</taxon>
    </lineage>
</organism>
<dbReference type="InterPro" id="IPR050729">
    <property type="entry name" value="Rho-GAP"/>
</dbReference>
<dbReference type="InterPro" id="IPR011993">
    <property type="entry name" value="PH-like_dom_sf"/>
</dbReference>
<feature type="compositionally biased region" description="Polar residues" evidence="4">
    <location>
        <begin position="305"/>
        <end position="326"/>
    </location>
</feature>
<evidence type="ECO:0000259" key="5">
    <source>
        <dbReference type="PROSITE" id="PS50002"/>
    </source>
</evidence>
<dbReference type="InterPro" id="IPR008936">
    <property type="entry name" value="Rho_GTPase_activation_prot"/>
</dbReference>
<gene>
    <name evidence="9" type="ORF">EMPS_05426</name>
</gene>
<feature type="domain" description="WW" evidence="7">
    <location>
        <begin position="255"/>
        <end position="288"/>
    </location>
</feature>
<dbReference type="SMART" id="SM00324">
    <property type="entry name" value="RhoGAP"/>
    <property type="match status" value="1"/>
</dbReference>
<dbReference type="SMART" id="SM00326">
    <property type="entry name" value="SH3"/>
    <property type="match status" value="1"/>
</dbReference>
<dbReference type="GO" id="GO:0005096">
    <property type="term" value="F:GTPase activator activity"/>
    <property type="evidence" value="ECO:0007669"/>
    <property type="project" value="UniProtKB-KW"/>
</dbReference>
<dbReference type="GO" id="GO:0005737">
    <property type="term" value="C:cytoplasm"/>
    <property type="evidence" value="ECO:0007669"/>
    <property type="project" value="TreeGrafter"/>
</dbReference>
<evidence type="ECO:0000313" key="10">
    <source>
        <dbReference type="Proteomes" id="UP000827284"/>
    </source>
</evidence>
<evidence type="ECO:0000259" key="8">
    <source>
        <dbReference type="PROSITE" id="PS50238"/>
    </source>
</evidence>
<sequence length="1034" mass="115217">MQWAIAEWDYLATHEDELSFRKGDHILIQDRSHDEWWEGDCNGLSGVFPANRCRLLKEHEDETSFSPATSEASEVRQPQQMPLSPRPQSRYSQQGLAAPVLDSIQMQDQAQDQFRDQGENNGHNPSDDGFGNADGHEHETSDATSSASALPVHDELQQHHQRDSHASHALTSPPPEPVEEISDAEEAVLLPPNWSATTNASGRLYYYNVLTKETSWKMPSAPMATHRSIQQELGQSTHYAEVLAPDNDLDDLGEEPLPDGWNSAQDEDGSKYFFNETTGEATWDRPMSPDLHQNSVFQSAVLPESSTGQMDGSTAPTSGNTQSSAASAPRVTPKRQVSVDENMLQSQLLGLSLTDEELHALELNQLPTENIQRKGSLRVKSQKVTTNATISSWKDYWVVVYKGFLLFYRDDSGSIKSAYSLKTSADSMSKFKHATQVKLSGCFDSDKISVEIPTASQGLTKKKNVFTITPGTTVRLLIQDASGTDERGWVKDIKSSLASRQADELTGSEEPYLIQILKRQTSGGGETSGLKMNKKIEGKDLKVSKNPLKIEKGRGIRSMVAQGIHVPRRKSAQDEKLRLPEVDNHSVAATNQSAGDSPRQHQQQSASPSLSSPQSLQQQQSQQPQLLHHPQLSASGPISYPSRKSSRDQNKEGTTTFPSFRKDHSHSQSHPEFTSETSPDPSDTSSPGSGSGYHGIAKAKLTNMSRNFFSKDKEKEKEKDKEKDKIKDKDHKDKDKEKKKDKLKDKYRSKEKEVKRDVDSTKSTLSGSPAVFGGSLVVEPGRTVPRIVELCIKAIEARGLMTAGIYRISGQMASIQKMKRAFNEGVDVEQLIEKEPDINTIAALLKLFFRELREPLMVYDFYPLFIAAADIDDYNEKLYRIKELIHSLPEVNFNTLEYLMMHLGRVQDQYEATKMDSANLALVFAPNLLRQEVDDISSIINTGKQSSIIDTLIEQREWVFDPYPPEEEEEEEEHQQQQGGAIVGEDTGELEDPVQECTPIQTQGAFGKDALFEDSPPDYQENPRATVAVTDVKS</sequence>
<feature type="compositionally biased region" description="Low complexity" evidence="4">
    <location>
        <begin position="674"/>
        <end position="688"/>
    </location>
</feature>
<feature type="region of interest" description="Disordered" evidence="4">
    <location>
        <begin position="62"/>
        <end position="93"/>
    </location>
</feature>
<dbReference type="InterPro" id="IPR001202">
    <property type="entry name" value="WW_dom"/>
</dbReference>
<accession>A0A9P3HAZ5</accession>
<dbReference type="Gene3D" id="2.30.30.40">
    <property type="entry name" value="SH3 Domains"/>
    <property type="match status" value="1"/>
</dbReference>
<comment type="caution">
    <text evidence="9">The sequence shown here is derived from an EMBL/GenBank/DDBJ whole genome shotgun (WGS) entry which is preliminary data.</text>
</comment>
<dbReference type="Pfam" id="PF00169">
    <property type="entry name" value="PH"/>
    <property type="match status" value="1"/>
</dbReference>
<feature type="compositionally biased region" description="Basic and acidic residues" evidence="4">
    <location>
        <begin position="571"/>
        <end position="584"/>
    </location>
</feature>
<evidence type="ECO:0000256" key="2">
    <source>
        <dbReference type="ARBA" id="ARBA00022468"/>
    </source>
</evidence>
<dbReference type="SUPFAM" id="SSF50729">
    <property type="entry name" value="PH domain-like"/>
    <property type="match status" value="1"/>
</dbReference>
<dbReference type="CDD" id="cd00201">
    <property type="entry name" value="WW"/>
    <property type="match status" value="2"/>
</dbReference>
<feature type="domain" description="PH" evidence="6">
    <location>
        <begin position="370"/>
        <end position="498"/>
    </location>
</feature>
<evidence type="ECO:0000259" key="6">
    <source>
        <dbReference type="PROSITE" id="PS50003"/>
    </source>
</evidence>
<protein>
    <submittedName>
        <fullName evidence="9">Uncharacterized protein</fullName>
    </submittedName>
</protein>
<feature type="domain" description="WW" evidence="7">
    <location>
        <begin position="188"/>
        <end position="221"/>
    </location>
</feature>
<feature type="region of interest" description="Disordered" evidence="4">
    <location>
        <begin position="965"/>
        <end position="1034"/>
    </location>
</feature>
<dbReference type="EMBL" id="BQFW01000007">
    <property type="protein sequence ID" value="GJJ73068.1"/>
    <property type="molecule type" value="Genomic_DNA"/>
</dbReference>
<dbReference type="AlphaFoldDB" id="A0A9P3HAZ5"/>
<dbReference type="Pfam" id="PF00018">
    <property type="entry name" value="SH3_1"/>
    <property type="match status" value="1"/>
</dbReference>
<dbReference type="PANTHER" id="PTHR23176:SF129">
    <property type="entry name" value="RHO GTPASE ACTIVATING PROTEIN AT 16F, ISOFORM E-RELATED"/>
    <property type="match status" value="1"/>
</dbReference>
<evidence type="ECO:0000313" key="9">
    <source>
        <dbReference type="EMBL" id="GJJ73068.1"/>
    </source>
</evidence>
<dbReference type="Gene3D" id="2.30.29.30">
    <property type="entry name" value="Pleckstrin-homology domain (PH domain)/Phosphotyrosine-binding domain (PTB)"/>
    <property type="match status" value="1"/>
</dbReference>
<evidence type="ECO:0000256" key="3">
    <source>
        <dbReference type="PROSITE-ProRule" id="PRU00192"/>
    </source>
</evidence>
<feature type="domain" description="SH3" evidence="5">
    <location>
        <begin position="1"/>
        <end position="58"/>
    </location>
</feature>
<dbReference type="CDD" id="cd00159">
    <property type="entry name" value="RhoGAP"/>
    <property type="match status" value="1"/>
</dbReference>
<dbReference type="Proteomes" id="UP000827284">
    <property type="component" value="Unassembled WGS sequence"/>
</dbReference>
<dbReference type="InterPro" id="IPR036028">
    <property type="entry name" value="SH3-like_dom_sf"/>
</dbReference>
<dbReference type="OrthoDB" id="79452at2759"/>
<dbReference type="PROSITE" id="PS50238">
    <property type="entry name" value="RHOGAP"/>
    <property type="match status" value="1"/>
</dbReference>
<dbReference type="InterPro" id="IPR001849">
    <property type="entry name" value="PH_domain"/>
</dbReference>
<dbReference type="Gene3D" id="1.10.555.10">
    <property type="entry name" value="Rho GTPase activation protein"/>
    <property type="match status" value="1"/>
</dbReference>
<feature type="region of interest" description="Disordered" evidence="4">
    <location>
        <begin position="108"/>
        <end position="180"/>
    </location>
</feature>
<dbReference type="GO" id="GO:0007165">
    <property type="term" value="P:signal transduction"/>
    <property type="evidence" value="ECO:0007669"/>
    <property type="project" value="InterPro"/>
</dbReference>
<dbReference type="PROSITE" id="PS50020">
    <property type="entry name" value="WW_DOMAIN_2"/>
    <property type="match status" value="2"/>
</dbReference>
<feature type="compositionally biased region" description="Polar residues" evidence="4">
    <location>
        <begin position="64"/>
        <end position="93"/>
    </location>
</feature>
<dbReference type="PROSITE" id="PS50002">
    <property type="entry name" value="SH3"/>
    <property type="match status" value="1"/>
</dbReference>
<dbReference type="SUPFAM" id="SSF50044">
    <property type="entry name" value="SH3-domain"/>
    <property type="match status" value="1"/>
</dbReference>
<reference evidence="9" key="2">
    <citation type="journal article" date="2022" name="Microbiol. Resour. Announc.">
        <title>Whole-Genome Sequence of Entomortierella parvispora E1425, a Mucoromycotan Fungus Associated with Burkholderiaceae-Related Endosymbiotic Bacteria.</title>
        <authorList>
            <person name="Herlambang A."/>
            <person name="Guo Y."/>
            <person name="Takashima Y."/>
            <person name="Narisawa K."/>
            <person name="Ohta H."/>
            <person name="Nishizawa T."/>
        </authorList>
    </citation>
    <scope>NUCLEOTIDE SEQUENCE</scope>
    <source>
        <strain evidence="9">E1425</strain>
    </source>
</reference>
<dbReference type="PROSITE" id="PS50003">
    <property type="entry name" value="PH_DOMAIN"/>
    <property type="match status" value="1"/>
</dbReference>
<dbReference type="SUPFAM" id="SSF48350">
    <property type="entry name" value="GTPase activation domain, GAP"/>
    <property type="match status" value="1"/>
</dbReference>
<evidence type="ECO:0000256" key="1">
    <source>
        <dbReference type="ARBA" id="ARBA00022443"/>
    </source>
</evidence>
<feature type="compositionally biased region" description="Basic and acidic residues" evidence="4">
    <location>
        <begin position="152"/>
        <end position="166"/>
    </location>
</feature>
<keyword evidence="2" id="KW-0343">GTPase activation</keyword>
<feature type="region of interest" description="Disordered" evidence="4">
    <location>
        <begin position="305"/>
        <end position="337"/>
    </location>
</feature>
<feature type="domain" description="Rho-GAP" evidence="8">
    <location>
        <begin position="774"/>
        <end position="960"/>
    </location>
</feature>
<dbReference type="Gene3D" id="2.20.70.10">
    <property type="match status" value="2"/>
</dbReference>
<keyword evidence="10" id="KW-1185">Reference proteome</keyword>
<dbReference type="Pfam" id="PF00397">
    <property type="entry name" value="WW"/>
    <property type="match status" value="2"/>
</dbReference>
<dbReference type="InterPro" id="IPR001452">
    <property type="entry name" value="SH3_domain"/>
</dbReference>